<dbReference type="Gene3D" id="3.30.2010.30">
    <property type="match status" value="3"/>
</dbReference>
<feature type="binding site" evidence="12">
    <location>
        <position position="1478"/>
    </location>
    <ligand>
        <name>Zn(2+)</name>
        <dbReference type="ChEBI" id="CHEBI:29105"/>
        <note>catalytic</note>
    </ligand>
</feature>
<feature type="binding site" evidence="11">
    <location>
        <begin position="1445"/>
        <end position="1450"/>
    </location>
    <ligand>
        <name>a peptide</name>
        <dbReference type="ChEBI" id="CHEBI:60466"/>
    </ligand>
</feature>
<evidence type="ECO:0000256" key="2">
    <source>
        <dbReference type="ARBA" id="ARBA00004609"/>
    </source>
</evidence>
<dbReference type="SMART" id="SM01263">
    <property type="entry name" value="Leuk-A4-hydro_C"/>
    <property type="match status" value="3"/>
</dbReference>
<feature type="active site" description="Proton donor" evidence="10">
    <location>
        <position position="1562"/>
    </location>
</feature>
<evidence type="ECO:0000256" key="5">
    <source>
        <dbReference type="ARBA" id="ARBA00022670"/>
    </source>
</evidence>
<dbReference type="GO" id="GO:0005886">
    <property type="term" value="C:plasma membrane"/>
    <property type="evidence" value="ECO:0007669"/>
    <property type="project" value="UniProtKB-SubCell"/>
</dbReference>
<dbReference type="InterPro" id="IPR049980">
    <property type="entry name" value="LTA4H_cat"/>
</dbReference>
<evidence type="ECO:0000313" key="15">
    <source>
        <dbReference type="Proteomes" id="UP000440578"/>
    </source>
</evidence>
<dbReference type="PANTHER" id="PTHR45726">
    <property type="entry name" value="LEUKOTRIENE A-4 HYDROLASE"/>
    <property type="match status" value="1"/>
</dbReference>
<keyword evidence="15" id="KW-1185">Reference proteome</keyword>
<gene>
    <name evidence="14" type="primary">Lta4h_1</name>
    <name evidence="14" type="ORF">FJT64_026129</name>
</gene>
<keyword evidence="9" id="KW-0482">Metalloprotease</keyword>
<dbReference type="GO" id="GO:0008270">
    <property type="term" value="F:zinc ion binding"/>
    <property type="evidence" value="ECO:0007669"/>
    <property type="project" value="InterPro"/>
</dbReference>
<evidence type="ECO:0000256" key="1">
    <source>
        <dbReference type="ARBA" id="ARBA00004496"/>
    </source>
</evidence>
<name>A0A6A4WI97_AMPAM</name>
<accession>A0A6A4WI97</accession>
<reference evidence="14 15" key="1">
    <citation type="submission" date="2019-07" db="EMBL/GenBank/DDBJ databases">
        <title>Draft genome assembly of a fouling barnacle, Amphibalanus amphitrite (Darwin, 1854): The first reference genome for Thecostraca.</title>
        <authorList>
            <person name="Kim W."/>
        </authorList>
    </citation>
    <scope>NUCLEOTIDE SEQUENCE [LARGE SCALE GENOMIC DNA]</scope>
    <source>
        <strain evidence="14">SNU_AA5</strain>
        <tissue evidence="14">Soma without cirri and trophi</tissue>
    </source>
</reference>
<dbReference type="InterPro" id="IPR001930">
    <property type="entry name" value="Peptidase_M1"/>
</dbReference>
<dbReference type="CDD" id="cd09599">
    <property type="entry name" value="M1_LTA4H"/>
    <property type="match status" value="3"/>
</dbReference>
<evidence type="ECO:0000256" key="7">
    <source>
        <dbReference type="ARBA" id="ARBA00022801"/>
    </source>
</evidence>
<feature type="binding site" evidence="12">
    <location>
        <position position="1497"/>
    </location>
    <ligand>
        <name>Zn(2+)</name>
        <dbReference type="ChEBI" id="CHEBI:29105"/>
        <note>catalytic</note>
    </ligand>
</feature>
<evidence type="ECO:0000256" key="11">
    <source>
        <dbReference type="PIRSR" id="PIRSR634015-2"/>
    </source>
</evidence>
<dbReference type="InterPro" id="IPR045357">
    <property type="entry name" value="Aminopeptidase_N-like_N"/>
</dbReference>
<dbReference type="PANTHER" id="PTHR45726:SF3">
    <property type="entry name" value="LEUKOTRIENE A-4 HYDROLASE"/>
    <property type="match status" value="1"/>
</dbReference>
<evidence type="ECO:0000313" key="14">
    <source>
        <dbReference type="EMBL" id="KAF0301621.1"/>
    </source>
</evidence>
<dbReference type="GO" id="GO:0004301">
    <property type="term" value="F:epoxide hydrolase activity"/>
    <property type="evidence" value="ECO:0007669"/>
    <property type="project" value="TreeGrafter"/>
</dbReference>
<evidence type="ECO:0000256" key="8">
    <source>
        <dbReference type="ARBA" id="ARBA00022833"/>
    </source>
</evidence>
<dbReference type="GO" id="GO:0008237">
    <property type="term" value="F:metallopeptidase activity"/>
    <property type="evidence" value="ECO:0007669"/>
    <property type="project" value="UniProtKB-KW"/>
</dbReference>
<keyword evidence="6 12" id="KW-0479">Metal-binding</keyword>
<dbReference type="PRINTS" id="PR00756">
    <property type="entry name" value="ALADIPTASE"/>
</dbReference>
<evidence type="ECO:0000256" key="10">
    <source>
        <dbReference type="PIRSR" id="PIRSR634015-1"/>
    </source>
</evidence>
<dbReference type="SUPFAM" id="SSF55486">
    <property type="entry name" value="Metalloproteases ('zincins'), catalytic domain"/>
    <property type="match status" value="3"/>
</dbReference>
<evidence type="ECO:0000259" key="13">
    <source>
        <dbReference type="SMART" id="SM01263"/>
    </source>
</evidence>
<dbReference type="Gene3D" id="1.10.390.10">
    <property type="entry name" value="Neutral Protease Domain 2"/>
    <property type="match status" value="3"/>
</dbReference>
<evidence type="ECO:0000256" key="6">
    <source>
        <dbReference type="ARBA" id="ARBA00022723"/>
    </source>
</evidence>
<evidence type="ECO:0000256" key="3">
    <source>
        <dbReference type="ARBA" id="ARBA00010136"/>
    </source>
</evidence>
<comment type="similarity">
    <text evidence="3">Belongs to the peptidase M1 family.</text>
</comment>
<dbReference type="OrthoDB" id="79562at2759"/>
<keyword evidence="8 12" id="KW-0862">Zinc</keyword>
<evidence type="ECO:0000256" key="4">
    <source>
        <dbReference type="ARBA" id="ARBA00022490"/>
    </source>
</evidence>
<dbReference type="GO" id="GO:0006508">
    <property type="term" value="P:proteolysis"/>
    <property type="evidence" value="ECO:0007669"/>
    <property type="project" value="UniProtKB-KW"/>
</dbReference>
<comment type="subcellular location">
    <subcellularLocation>
        <location evidence="2">Cell membrane</location>
        <topology evidence="2">Lipid-anchor</topology>
        <topology evidence="2">GPI-anchor</topology>
    </subcellularLocation>
    <subcellularLocation>
        <location evidence="1">Cytoplasm</location>
    </subcellularLocation>
</comment>
<dbReference type="GO" id="GO:0004177">
    <property type="term" value="F:aminopeptidase activity"/>
    <property type="evidence" value="ECO:0007669"/>
    <property type="project" value="TreeGrafter"/>
</dbReference>
<dbReference type="InterPro" id="IPR016024">
    <property type="entry name" value="ARM-type_fold"/>
</dbReference>
<protein>
    <submittedName>
        <fullName evidence="14">Leukotriene A-4 hydrolase</fullName>
    </submittedName>
</protein>
<feature type="domain" description="Peptidase M1 leukotriene A4 hydrolase/aminopeptidase C-terminal" evidence="13">
    <location>
        <begin position="500"/>
        <end position="646"/>
    </location>
</feature>
<dbReference type="InterPro" id="IPR038502">
    <property type="entry name" value="M1_LTA-4_hydro/amino_C_sf"/>
</dbReference>
<keyword evidence="4" id="KW-0963">Cytoplasm</keyword>
<dbReference type="InterPro" id="IPR014782">
    <property type="entry name" value="Peptidase_M1_dom"/>
</dbReference>
<organism evidence="14 15">
    <name type="scientific">Amphibalanus amphitrite</name>
    <name type="common">Striped barnacle</name>
    <name type="synonym">Balanus amphitrite</name>
    <dbReference type="NCBI Taxonomy" id="1232801"/>
    <lineage>
        <taxon>Eukaryota</taxon>
        <taxon>Metazoa</taxon>
        <taxon>Ecdysozoa</taxon>
        <taxon>Arthropoda</taxon>
        <taxon>Crustacea</taxon>
        <taxon>Multicrustacea</taxon>
        <taxon>Cirripedia</taxon>
        <taxon>Thoracica</taxon>
        <taxon>Thoracicalcarea</taxon>
        <taxon>Balanomorpha</taxon>
        <taxon>Balanoidea</taxon>
        <taxon>Balanidae</taxon>
        <taxon>Amphibalaninae</taxon>
        <taxon>Amphibalanus</taxon>
    </lineage>
</organism>
<dbReference type="FunFam" id="1.10.390.10:FF:000003">
    <property type="entry name" value="Leukotriene A(4) hydrolase"/>
    <property type="match status" value="3"/>
</dbReference>
<dbReference type="Proteomes" id="UP000440578">
    <property type="component" value="Unassembled WGS sequence"/>
</dbReference>
<dbReference type="FunFam" id="2.60.40.1730:FF:000004">
    <property type="entry name" value="Leukotriene A(4) hydrolase"/>
    <property type="match status" value="3"/>
</dbReference>
<dbReference type="GO" id="GO:0043171">
    <property type="term" value="P:peptide catabolic process"/>
    <property type="evidence" value="ECO:0007669"/>
    <property type="project" value="TreeGrafter"/>
</dbReference>
<comment type="cofactor">
    <cofactor evidence="12">
        <name>Zn(2+)</name>
        <dbReference type="ChEBI" id="CHEBI:29105"/>
    </cofactor>
    <text evidence="12">Binds 1 zinc ion per subunit.</text>
</comment>
<dbReference type="InterPro" id="IPR015211">
    <property type="entry name" value="Peptidase_M1_C"/>
</dbReference>
<dbReference type="Gene3D" id="2.60.40.1730">
    <property type="entry name" value="tricorn interacting facor f3 domain"/>
    <property type="match status" value="3"/>
</dbReference>
<feature type="binding site" evidence="11">
    <location>
        <begin position="1316"/>
        <end position="1318"/>
    </location>
    <ligand>
        <name>a peptide</name>
        <dbReference type="ChEBI" id="CHEBI:60466"/>
    </ligand>
</feature>
<feature type="binding site" evidence="12">
    <location>
        <position position="1474"/>
    </location>
    <ligand>
        <name>Zn(2+)</name>
        <dbReference type="ChEBI" id="CHEBI:29105"/>
        <note>catalytic</note>
    </ligand>
</feature>
<feature type="domain" description="Peptidase M1 leukotriene A4 hydrolase/aminopeptidase C-terminal" evidence="13">
    <location>
        <begin position="1644"/>
        <end position="1788"/>
    </location>
</feature>
<keyword evidence="5" id="KW-0645">Protease</keyword>
<dbReference type="Gene3D" id="1.25.40.320">
    <property type="entry name" value="Peptidase M1, leukotriene A4 hydrolase/aminopeptidase C-terminal domain"/>
    <property type="match status" value="3"/>
</dbReference>
<dbReference type="Pfam" id="PF17900">
    <property type="entry name" value="Peptidase_M1_N"/>
    <property type="match status" value="1"/>
</dbReference>
<proteinExistence type="inferred from homology"/>
<dbReference type="FunFam" id="3.30.2010.30:FF:000001">
    <property type="entry name" value="Leukotriene A(4) hydrolase"/>
    <property type="match status" value="3"/>
</dbReference>
<dbReference type="GO" id="GO:0005829">
    <property type="term" value="C:cytosol"/>
    <property type="evidence" value="ECO:0007669"/>
    <property type="project" value="TreeGrafter"/>
</dbReference>
<feature type="domain" description="Peptidase M1 leukotriene A4 hydrolase/aminopeptidase C-terminal" evidence="13">
    <location>
        <begin position="1072"/>
        <end position="1217"/>
    </location>
</feature>
<feature type="binding site" evidence="11">
    <location>
        <begin position="1744"/>
        <end position="1746"/>
    </location>
    <ligand>
        <name>a peptide</name>
        <dbReference type="ChEBI" id="CHEBI:60466"/>
    </ligand>
</feature>
<dbReference type="SUPFAM" id="SSF48371">
    <property type="entry name" value="ARM repeat"/>
    <property type="match status" value="3"/>
</dbReference>
<feature type="active site" description="Proton acceptor" evidence="10">
    <location>
        <position position="1475"/>
    </location>
</feature>
<dbReference type="Pfam" id="PF01433">
    <property type="entry name" value="Peptidase_M1"/>
    <property type="match status" value="3"/>
</dbReference>
<evidence type="ECO:0000256" key="9">
    <source>
        <dbReference type="ARBA" id="ARBA00023049"/>
    </source>
</evidence>
<dbReference type="SUPFAM" id="SSF63737">
    <property type="entry name" value="Leukotriene A4 hydrolase N-terminal domain"/>
    <property type="match status" value="3"/>
</dbReference>
<evidence type="ECO:0000256" key="12">
    <source>
        <dbReference type="PIRSR" id="PIRSR634015-3"/>
    </source>
</evidence>
<dbReference type="EMBL" id="VIIS01001143">
    <property type="protein sequence ID" value="KAF0301621.1"/>
    <property type="molecule type" value="Genomic_DNA"/>
</dbReference>
<comment type="caution">
    <text evidence="14">The sequence shown here is derived from an EMBL/GenBank/DDBJ whole genome shotgun (WGS) entry which is preliminary data.</text>
</comment>
<sequence length="1792" mass="204215">MSLSKINAPATSIRNYNVFVTRSVTTAGSKSSPRNRWNLAPWDEGDSYSFAAPSKAVVTAAHLQLRVNFDQQVLTGSVNLQIERRDPAAERVVLDTRDLQITEITDPTSGTALDWKWGEPDPALGRPLFVQLPPGESVRVKIAYSTSANSTALAWLTPEQTAGKRMPYVFSQCQAIHCRSMVPLQDTPSVKMSYTAEITVPVGMTALMSALREGNETTGNWTTFRFRQPVPIPSYLIALAVGDLASRSLGERSNVWAEPELVDRAAHEFAETEQMLQLTETMLGPYLWGVYDLLVLPPSFPYGGMENPCLTFVTPALLVGDRSMTDVVAHEIIHSWIGNLVTNRNWEHSWLNEGFTMFLERKILGKLQGAPVMHLTASSGWKELNDTVETLGTTSPLTWLVPRLKGVDPEDAFSLIAYEKGHTLLWYLEQFMDGSDQIEAFLKSYVNKHKYLAVDSGDFLSYLYEYFSKGSKDSLFAEVDWKAWFDSPGMPPYTPVFDTSLIDSCSRLRQQWVDWNETSPAPFSSADINALSTIQIIEFLSQLLEQPPLTLTKLKLMEELYDMNARANAEIRYRWLRLCVRGRWREQVPAVLEMVNTHGRLKYVRPLYRELYDWKEMRNRTIQNYQNNKKYMMFVSLRVNFEQRVLTGSVNLQVERRDPAAERVVLDTRDLHITEITDPTSGTALDWKWGEPDRALGRPLFVHLPPGESVRVKIAYSTSANSTALAWLTPEQTAGRRKPYVFSQCQAIHCRSMVPLQDTPSVKMSYTAEITVPVGMTALMSALREGNETTGNWTTFRFRQPVPIPSYLIALAVGDLASRSLGERSNVWAEPELVDRAAHEFAETEQMLQLTKTMLGPYLWGVYDLLVLPPSFPYGGMENPCLTFVTPALLVGDRSMTDVVAHEIIHSWIGNLVTNRNWEHSWLNEGFTMFLERKILGKLQGAPVMHLTASSGWKELNDTVQTIGITSPLTWLVPRLKGVDPEDAFSLIAYEKGHALLWYLEQFMDGSDQMEAFLKSYVNKHKYLAVDSGDFLSYLYEYFSKGSKDSLFAEVDWKAWFDSPGMPPYTPVFDTSLIDSCSRLRQQWVDWDETSPAPFSSADINALSTIQIIEFLSQLLEQPPLTLTKLKLMEQLYDMNARANAEIRYRWLRLCVRGRWKEQVPAVLEMVNTHGRLKYVRPLYRELYDWKEMRNRTIENYQNNKKYMMFVSLRVNFEQQVLTGSVNLQVERRDPAAERVVLDTRDLHITEVTDPTSGAALDWKWGEPDPALGRPLFVQLPPGESARVKIAYSTSANSTALAWLTPEQTAGKRMPYVFSQCQAIHCRSMVPLQDTPSVKMSYTAEITVPVGMTALMSALREGNETTGNWTTFRFRQPVPIPSYLIALAVGDLASRSLGERSNVWAEPELVDRAAHEFAETEQMLQLTETMLGPYLWGVYDLLVLPPSFPYGGMENPCLTFVTPALLVGDRSMTDVVAHEIIHSWIGNLVTNRNWEHSWLNEGFTMFLERKILGKLQGAPVMHLTASSGWKELNDTVQTIGITSPLTWLVPRLKGVDPEDAFSLIAYEKGHALLWYLEQFMDGSDQMEAFLKSYVNKHKYLAVDSGDFLSYLFEYFSKGSKDSLFAEVDWKAWFDSPGMPPYTPMFDTSLIDSCSRLRQQWVDWNETSPAPFSSADINALSTIQIIEFLSQLLEQPPLTLTKLKLMEQLYDMNARANAEIRYRWLRLCVRGRWKEQVPAVLEMVNTHGRLKYVRPLYRELYDWKEMRNRTIDNYQNNKKYMMFVSVHTVAKDLNLIE</sequence>
<keyword evidence="7 14" id="KW-0378">Hydrolase</keyword>
<dbReference type="InterPro" id="IPR034015">
    <property type="entry name" value="M1_LTA4H"/>
</dbReference>
<dbReference type="InterPro" id="IPR042097">
    <property type="entry name" value="Aminopeptidase_N-like_N_sf"/>
</dbReference>
<dbReference type="Pfam" id="PF09127">
    <property type="entry name" value="Leuk-A4-hydro_C"/>
    <property type="match status" value="3"/>
</dbReference>
<dbReference type="InterPro" id="IPR027268">
    <property type="entry name" value="Peptidase_M4/M1_CTD_sf"/>
</dbReference>